<gene>
    <name evidence="2" type="ORF">Ahy_B06g084354</name>
</gene>
<evidence type="ECO:0000313" key="2">
    <source>
        <dbReference type="EMBL" id="RYR04582.1"/>
    </source>
</evidence>
<name>A0A444YRN6_ARAHY</name>
<accession>A0A444YRN6</accession>
<reference evidence="2 3" key="1">
    <citation type="submission" date="2019-01" db="EMBL/GenBank/DDBJ databases">
        <title>Sequencing of cultivated peanut Arachis hypogaea provides insights into genome evolution and oil improvement.</title>
        <authorList>
            <person name="Chen X."/>
        </authorList>
    </citation>
    <scope>NUCLEOTIDE SEQUENCE [LARGE SCALE GENOMIC DNA]</scope>
    <source>
        <strain evidence="3">cv. Fuhuasheng</strain>
        <tissue evidence="2">Leaves</tissue>
    </source>
</reference>
<keyword evidence="3" id="KW-1185">Reference proteome</keyword>
<dbReference type="EMBL" id="SDMP01000016">
    <property type="protein sequence ID" value="RYR04582.1"/>
    <property type="molecule type" value="Genomic_DNA"/>
</dbReference>
<sequence>MGNRVFQFRLFCLQGDKHARLIFDIHGRIMAEQVMERSAEVGDVGGGGSGSLDFVQDNPPLAPKPLHIASLVEDMDVDSEDSDEEYVADSNESGFSEDDEKEEFVPKTPVEASRRHYTTLDMDTMQKKNPFSNLGEDDYNLNGGVEFRVSHRFKNKDSVIQGVKNYSICRSDEYRVVESDRLKYHVRCQQHEAGAEVAASPIEFLFRNDV</sequence>
<organism evidence="2 3">
    <name type="scientific">Arachis hypogaea</name>
    <name type="common">Peanut</name>
    <dbReference type="NCBI Taxonomy" id="3818"/>
    <lineage>
        <taxon>Eukaryota</taxon>
        <taxon>Viridiplantae</taxon>
        <taxon>Streptophyta</taxon>
        <taxon>Embryophyta</taxon>
        <taxon>Tracheophyta</taxon>
        <taxon>Spermatophyta</taxon>
        <taxon>Magnoliopsida</taxon>
        <taxon>eudicotyledons</taxon>
        <taxon>Gunneridae</taxon>
        <taxon>Pentapetalae</taxon>
        <taxon>rosids</taxon>
        <taxon>fabids</taxon>
        <taxon>Fabales</taxon>
        <taxon>Fabaceae</taxon>
        <taxon>Papilionoideae</taxon>
        <taxon>50 kb inversion clade</taxon>
        <taxon>dalbergioids sensu lato</taxon>
        <taxon>Dalbergieae</taxon>
        <taxon>Pterocarpus clade</taxon>
        <taxon>Arachis</taxon>
    </lineage>
</organism>
<feature type="region of interest" description="Disordered" evidence="1">
    <location>
        <begin position="79"/>
        <end position="109"/>
    </location>
</feature>
<dbReference type="Proteomes" id="UP000289738">
    <property type="component" value="Chromosome B06"/>
</dbReference>
<evidence type="ECO:0000313" key="3">
    <source>
        <dbReference type="Proteomes" id="UP000289738"/>
    </source>
</evidence>
<dbReference type="AlphaFoldDB" id="A0A444YRN6"/>
<protein>
    <submittedName>
        <fullName evidence="2">Uncharacterized protein</fullName>
    </submittedName>
</protein>
<evidence type="ECO:0000256" key="1">
    <source>
        <dbReference type="SAM" id="MobiDB-lite"/>
    </source>
</evidence>
<comment type="caution">
    <text evidence="2">The sequence shown here is derived from an EMBL/GenBank/DDBJ whole genome shotgun (WGS) entry which is preliminary data.</text>
</comment>
<proteinExistence type="predicted"/>